<accession>A0ACB9MER8</accession>
<keyword evidence="2" id="KW-1185">Reference proteome</keyword>
<sequence>MMAPPVALSTSVMKGGLNCYAISEGHKLATASSGRLGAVYITIVTCSPRYPVMDTNDIDEEEFGFSRNYFLAKESGSSIKKSRSKISDIGVIDEQELLEAMSRIEPKHEKEIKSLKDSYRSLYSQWRFQIRCGFGLLHYGFGSKRTLLEDFASTALNDYTVVVINGYLPSVNIKQVAAGLADALWEVLKAKGKTSAASSPSWKQTTSSQAMDEIISFLNGPWGDDDIFICIVVHNIDGPGLRDSDNQQYLARIAACSHIRIIASIDHVNAPLLWDKKMVDLQFNWIWHHTPTFELYTIEGMFFPLILTNGSSSQNAKSASIVLQSLTPNAQSVFRVLAEHQIVHPDEEGMQISNLYAICRERFLVSNQVTLNSYLTEFKDHDLVKTKRHPDGEDCLHIPLSTEALQKLLQDISFCRCMS</sequence>
<gene>
    <name evidence="1" type="ORF">MLD38_034894</name>
</gene>
<evidence type="ECO:0000313" key="2">
    <source>
        <dbReference type="Proteomes" id="UP001057402"/>
    </source>
</evidence>
<proteinExistence type="predicted"/>
<organism evidence="1 2">
    <name type="scientific">Melastoma candidum</name>
    <dbReference type="NCBI Taxonomy" id="119954"/>
    <lineage>
        <taxon>Eukaryota</taxon>
        <taxon>Viridiplantae</taxon>
        <taxon>Streptophyta</taxon>
        <taxon>Embryophyta</taxon>
        <taxon>Tracheophyta</taxon>
        <taxon>Spermatophyta</taxon>
        <taxon>Magnoliopsida</taxon>
        <taxon>eudicotyledons</taxon>
        <taxon>Gunneridae</taxon>
        <taxon>Pentapetalae</taxon>
        <taxon>rosids</taxon>
        <taxon>malvids</taxon>
        <taxon>Myrtales</taxon>
        <taxon>Melastomataceae</taxon>
        <taxon>Melastomatoideae</taxon>
        <taxon>Melastomateae</taxon>
        <taxon>Melastoma</taxon>
    </lineage>
</organism>
<protein>
    <submittedName>
        <fullName evidence="1">Uncharacterized protein</fullName>
    </submittedName>
</protein>
<reference evidence="2" key="1">
    <citation type="journal article" date="2023" name="Front. Plant Sci.">
        <title>Chromosomal-level genome assembly of Melastoma candidum provides insights into trichome evolution.</title>
        <authorList>
            <person name="Zhong Y."/>
            <person name="Wu W."/>
            <person name="Sun C."/>
            <person name="Zou P."/>
            <person name="Liu Y."/>
            <person name="Dai S."/>
            <person name="Zhou R."/>
        </authorList>
    </citation>
    <scope>NUCLEOTIDE SEQUENCE [LARGE SCALE GENOMIC DNA]</scope>
</reference>
<dbReference type="EMBL" id="CM042889">
    <property type="protein sequence ID" value="KAI4321526.1"/>
    <property type="molecule type" value="Genomic_DNA"/>
</dbReference>
<dbReference type="Proteomes" id="UP001057402">
    <property type="component" value="Chromosome 10"/>
</dbReference>
<comment type="caution">
    <text evidence="1">The sequence shown here is derived from an EMBL/GenBank/DDBJ whole genome shotgun (WGS) entry which is preliminary data.</text>
</comment>
<name>A0ACB9MER8_9MYRT</name>
<evidence type="ECO:0000313" key="1">
    <source>
        <dbReference type="EMBL" id="KAI4321526.1"/>
    </source>
</evidence>